<gene>
    <name evidence="2" type="ORF">SAMN05428971_3439</name>
</gene>
<keyword evidence="1" id="KW-0812">Transmembrane</keyword>
<keyword evidence="1" id="KW-0472">Membrane</keyword>
<sequence length="31" mass="3439">MEPVPHRNGGYPIFLWITGLEILFIVAGKLG</sequence>
<organism evidence="2 3">
    <name type="scientific">Candidatus Pantoea varia</name>
    <dbReference type="NCBI Taxonomy" id="1881036"/>
    <lineage>
        <taxon>Bacteria</taxon>
        <taxon>Pseudomonadati</taxon>
        <taxon>Pseudomonadota</taxon>
        <taxon>Gammaproteobacteria</taxon>
        <taxon>Enterobacterales</taxon>
        <taxon>Erwiniaceae</taxon>
        <taxon>Pantoea</taxon>
    </lineage>
</organism>
<keyword evidence="1" id="KW-1133">Transmembrane helix</keyword>
<evidence type="ECO:0000313" key="2">
    <source>
        <dbReference type="EMBL" id="SFO27874.1"/>
    </source>
</evidence>
<keyword evidence="3" id="KW-1185">Reference proteome</keyword>
<name>A0A1I5FVP3_9GAMM</name>
<dbReference type="Proteomes" id="UP000198968">
    <property type="component" value="Unassembled WGS sequence"/>
</dbReference>
<protein>
    <submittedName>
        <fullName evidence="2">Uncharacterized protein</fullName>
    </submittedName>
</protein>
<dbReference type="AlphaFoldDB" id="A0A1I5FVP3"/>
<evidence type="ECO:0000313" key="3">
    <source>
        <dbReference type="Proteomes" id="UP000198968"/>
    </source>
</evidence>
<evidence type="ECO:0000256" key="1">
    <source>
        <dbReference type="SAM" id="Phobius"/>
    </source>
</evidence>
<accession>A0A1I5FVP3</accession>
<reference evidence="3" key="1">
    <citation type="submission" date="2016-10" db="EMBL/GenBank/DDBJ databases">
        <authorList>
            <person name="Varghese N."/>
            <person name="Submissions S."/>
        </authorList>
    </citation>
    <scope>NUCLEOTIDE SEQUENCE [LARGE SCALE GENOMIC DNA]</scope>
    <source>
        <strain evidence="3">OV426</strain>
    </source>
</reference>
<feature type="transmembrane region" description="Helical" evidence="1">
    <location>
        <begin position="13"/>
        <end position="30"/>
    </location>
</feature>
<proteinExistence type="predicted"/>
<dbReference type="EMBL" id="FOVG01000004">
    <property type="protein sequence ID" value="SFO27874.1"/>
    <property type="molecule type" value="Genomic_DNA"/>
</dbReference>